<dbReference type="InterPro" id="IPR003594">
    <property type="entry name" value="HATPase_dom"/>
</dbReference>
<dbReference type="Pfam" id="PF02518">
    <property type="entry name" value="HATPase_c"/>
    <property type="match status" value="1"/>
</dbReference>
<feature type="domain" description="Histidine kinase/HSP90-like ATPase" evidence="1">
    <location>
        <begin position="17"/>
        <end position="59"/>
    </location>
</feature>
<gene>
    <name evidence="2" type="ORF">AVDCRST_MAG23-622</name>
</gene>
<reference evidence="2" key="1">
    <citation type="submission" date="2020-02" db="EMBL/GenBank/DDBJ databases">
        <authorList>
            <person name="Meier V. D."/>
        </authorList>
    </citation>
    <scope>NUCLEOTIDE SEQUENCE</scope>
    <source>
        <strain evidence="2">AVDCRST_MAG23</strain>
    </source>
</reference>
<evidence type="ECO:0000259" key="1">
    <source>
        <dbReference type="Pfam" id="PF02518"/>
    </source>
</evidence>
<dbReference type="Gene3D" id="3.30.565.10">
    <property type="entry name" value="Histidine kinase-like ATPase, C-terminal domain"/>
    <property type="match status" value="1"/>
</dbReference>
<accession>A0A6J4TLP1</accession>
<organism evidence="2">
    <name type="scientific">uncultured Sphingosinicella sp</name>
    <dbReference type="NCBI Taxonomy" id="478748"/>
    <lineage>
        <taxon>Bacteria</taxon>
        <taxon>Pseudomonadati</taxon>
        <taxon>Pseudomonadota</taxon>
        <taxon>Alphaproteobacteria</taxon>
        <taxon>Sphingomonadales</taxon>
        <taxon>Sphingosinicellaceae</taxon>
        <taxon>Sphingosinicella</taxon>
        <taxon>environmental samples</taxon>
    </lineage>
</organism>
<dbReference type="InterPro" id="IPR036890">
    <property type="entry name" value="HATPase_C_sf"/>
</dbReference>
<name>A0A6J4TLP1_9SPHN</name>
<dbReference type="EMBL" id="CADCWD010000024">
    <property type="protein sequence ID" value="CAA9526661.1"/>
    <property type="molecule type" value="Genomic_DNA"/>
</dbReference>
<dbReference type="SUPFAM" id="SSF55874">
    <property type="entry name" value="ATPase domain of HSP90 chaperone/DNA topoisomerase II/histidine kinase"/>
    <property type="match status" value="1"/>
</dbReference>
<proteinExistence type="predicted"/>
<sequence>MRSRTFAGFEKLGGGLNLLSNAAKFTFKGTITLTIMRRQGRTGDRIMIEVRDTGIGISTSPASSTRAGGCSS</sequence>
<dbReference type="AlphaFoldDB" id="A0A6J4TLP1"/>
<protein>
    <recommendedName>
        <fullName evidence="1">Histidine kinase/HSP90-like ATPase domain-containing protein</fullName>
    </recommendedName>
</protein>
<evidence type="ECO:0000313" key="2">
    <source>
        <dbReference type="EMBL" id="CAA9526661.1"/>
    </source>
</evidence>